<dbReference type="Proteomes" id="UP000662747">
    <property type="component" value="Chromosome"/>
</dbReference>
<sequence length="358" mass="38588">MSNNIGGIGNRQLNTSMLSPFGGVSQKTIAKNAQLIESTLNLVQKTLDLATKMVDQMSKAIDTKAPSIAAGPGGCFPSEKPNPVDSVGERDALKVDSNGVVTTPGGYKIEQKGQFEWSITGPDGKSTRVWGDPHVEESDGGKFDFKKNATFTLGDGTMINVTTKPYGNGMTVTGGLDIISGDSHVSVTDIDKGKGKVGQPTNDGFGAAVKFAAQGNIDNFTMGNESDDWVYNGSEVTGSEGGGDKIKTKDEDYKFKSSIPTGNSQNLPGVKKQPAWADLGKLGERFEALTKMFDTLKNTRANGFNPFRKTDDIFGRYDKNEHKSAMTKSFKALGDMFRVLEQVSKLNDMVRFRGTQMF</sequence>
<dbReference type="InterPro" id="IPR011086">
    <property type="entry name" value="DUF1521"/>
</dbReference>
<organism evidence="2 3">
    <name type="scientific">Pyxidicoccus parkwayensis</name>
    <dbReference type="NCBI Taxonomy" id="2813578"/>
    <lineage>
        <taxon>Bacteria</taxon>
        <taxon>Pseudomonadati</taxon>
        <taxon>Myxococcota</taxon>
        <taxon>Myxococcia</taxon>
        <taxon>Myxococcales</taxon>
        <taxon>Cystobacterineae</taxon>
        <taxon>Myxococcaceae</taxon>
        <taxon>Pyxidicoccus</taxon>
    </lineage>
</organism>
<proteinExistence type="predicted"/>
<feature type="domain" description="DUF1521" evidence="1">
    <location>
        <begin position="124"/>
        <end position="192"/>
    </location>
</feature>
<protein>
    <submittedName>
        <fullName evidence="2">DUF1521 domain-containing protein</fullName>
    </submittedName>
</protein>
<dbReference type="Pfam" id="PF07481">
    <property type="entry name" value="DUF1521"/>
    <property type="match status" value="1"/>
</dbReference>
<keyword evidence="3" id="KW-1185">Reference proteome</keyword>
<gene>
    <name evidence="2" type="ORF">JY651_25205</name>
</gene>
<evidence type="ECO:0000259" key="1">
    <source>
        <dbReference type="Pfam" id="PF07481"/>
    </source>
</evidence>
<evidence type="ECO:0000313" key="2">
    <source>
        <dbReference type="EMBL" id="QSQ18665.1"/>
    </source>
</evidence>
<name>A0ABX7NIR4_9BACT</name>
<dbReference type="EMBL" id="CP071090">
    <property type="protein sequence ID" value="QSQ18665.1"/>
    <property type="molecule type" value="Genomic_DNA"/>
</dbReference>
<dbReference type="RefSeq" id="WP_206720256.1">
    <property type="nucleotide sequence ID" value="NZ_CP071090.1"/>
</dbReference>
<reference evidence="2 3" key="1">
    <citation type="submission" date="2021-02" db="EMBL/GenBank/DDBJ databases">
        <title>De Novo genome assembly of isolated myxobacteria.</title>
        <authorList>
            <person name="Stevens D.C."/>
        </authorList>
    </citation>
    <scope>NUCLEOTIDE SEQUENCE [LARGE SCALE GENOMIC DNA]</scope>
    <source>
        <strain evidence="3">SCPEA02</strain>
    </source>
</reference>
<accession>A0ABX7NIR4</accession>
<evidence type="ECO:0000313" key="3">
    <source>
        <dbReference type="Proteomes" id="UP000662747"/>
    </source>
</evidence>